<reference evidence="3" key="1">
    <citation type="submission" date="2020-05" db="EMBL/GenBank/DDBJ databases">
        <title>Frigoriglobus tundricola gen. nov., sp. nov., a psychrotolerant cellulolytic planctomycete of the family Gemmataceae with two divergent copies of 16S rRNA gene.</title>
        <authorList>
            <person name="Kulichevskaya I.S."/>
            <person name="Ivanova A.A."/>
            <person name="Naumoff D.G."/>
            <person name="Beletsky A.V."/>
            <person name="Rijpstra W.I.C."/>
            <person name="Sinninghe Damste J.S."/>
            <person name="Mardanov A.V."/>
            <person name="Ravin N.V."/>
            <person name="Dedysh S.N."/>
        </authorList>
    </citation>
    <scope>NUCLEOTIDE SEQUENCE [LARGE SCALE GENOMIC DNA]</scope>
    <source>
        <strain evidence="3">PL17</strain>
    </source>
</reference>
<dbReference type="Proteomes" id="UP000503447">
    <property type="component" value="Chromosome"/>
</dbReference>
<dbReference type="RefSeq" id="WP_171470782.1">
    <property type="nucleotide sequence ID" value="NZ_CP053452.2"/>
</dbReference>
<evidence type="ECO:0000313" key="3">
    <source>
        <dbReference type="Proteomes" id="UP000503447"/>
    </source>
</evidence>
<dbReference type="CDD" id="cd00085">
    <property type="entry name" value="HNHc"/>
    <property type="match status" value="1"/>
</dbReference>
<organism evidence="2 3">
    <name type="scientific">Frigoriglobus tundricola</name>
    <dbReference type="NCBI Taxonomy" id="2774151"/>
    <lineage>
        <taxon>Bacteria</taxon>
        <taxon>Pseudomonadati</taxon>
        <taxon>Planctomycetota</taxon>
        <taxon>Planctomycetia</taxon>
        <taxon>Gemmatales</taxon>
        <taxon>Gemmataceae</taxon>
        <taxon>Frigoriglobus</taxon>
    </lineage>
</organism>
<dbReference type="InterPro" id="IPR002711">
    <property type="entry name" value="HNH"/>
</dbReference>
<proteinExistence type="predicted"/>
<keyword evidence="3" id="KW-1185">Reference proteome</keyword>
<name>A0A6M5YMR2_9BACT</name>
<dbReference type="Gene3D" id="1.10.30.50">
    <property type="match status" value="1"/>
</dbReference>
<dbReference type="AlphaFoldDB" id="A0A6M5YMR2"/>
<dbReference type="GO" id="GO:0003676">
    <property type="term" value="F:nucleic acid binding"/>
    <property type="evidence" value="ECO:0007669"/>
    <property type="project" value="InterPro"/>
</dbReference>
<dbReference type="Pfam" id="PF01844">
    <property type="entry name" value="HNH"/>
    <property type="match status" value="1"/>
</dbReference>
<feature type="domain" description="HNH nuclease" evidence="1">
    <location>
        <begin position="45"/>
        <end position="98"/>
    </location>
</feature>
<gene>
    <name evidence="2" type="ORF">FTUN_2400</name>
</gene>
<evidence type="ECO:0000313" key="2">
    <source>
        <dbReference type="EMBL" id="QJW94874.1"/>
    </source>
</evidence>
<dbReference type="SMART" id="SM00507">
    <property type="entry name" value="HNHc"/>
    <property type="match status" value="1"/>
</dbReference>
<dbReference type="GO" id="GO:0008270">
    <property type="term" value="F:zinc ion binding"/>
    <property type="evidence" value="ECO:0007669"/>
    <property type="project" value="InterPro"/>
</dbReference>
<protein>
    <recommendedName>
        <fullName evidence="1">HNH nuclease domain-containing protein</fullName>
    </recommendedName>
</protein>
<dbReference type="KEGG" id="ftj:FTUN_2400"/>
<sequence length="227" mass="25620">MIRLHKGPPPDILVNKAAEWTKEYKDALAAKTMTDTIRYRYRHADIKLALRRDSHNKCIYCESDIGFGQIDHIHPVTKCPDEIVLWENLALVCPECNTHKSDYHAPTEPLINPFVHEPSAHLLFLGSMVVAVLGDAMGLRTLKQMNLNRWDLIQKRTKRLERLVPLIEQWRAHPDGATKTILRNAIRDEASDAMDYAATVRAYLKGVLGWDHPPDASAPDTAVATSG</sequence>
<dbReference type="InterPro" id="IPR003615">
    <property type="entry name" value="HNH_nuc"/>
</dbReference>
<evidence type="ECO:0000259" key="1">
    <source>
        <dbReference type="SMART" id="SM00507"/>
    </source>
</evidence>
<dbReference type="GO" id="GO:0004519">
    <property type="term" value="F:endonuclease activity"/>
    <property type="evidence" value="ECO:0007669"/>
    <property type="project" value="InterPro"/>
</dbReference>
<accession>A0A6M5YMR2</accession>
<dbReference type="EMBL" id="CP053452">
    <property type="protein sequence ID" value="QJW94874.1"/>
    <property type="molecule type" value="Genomic_DNA"/>
</dbReference>